<proteinExistence type="inferred from homology"/>
<dbReference type="AlphaFoldDB" id="A0A9D1W7N6"/>
<name>A0A9D1W7N6_9SPHI</name>
<evidence type="ECO:0000256" key="1">
    <source>
        <dbReference type="ARBA" id="ARBA00004571"/>
    </source>
</evidence>
<evidence type="ECO:0000256" key="3">
    <source>
        <dbReference type="ARBA" id="ARBA00022452"/>
    </source>
</evidence>
<gene>
    <name evidence="8" type="ORF">H9853_02700</name>
</gene>
<dbReference type="InterPro" id="IPR036942">
    <property type="entry name" value="Beta-barrel_TonB_sf"/>
</dbReference>
<feature type="non-terminal residue" evidence="8">
    <location>
        <position position="1"/>
    </location>
</feature>
<keyword evidence="3 7" id="KW-1134">Transmembrane beta strand</keyword>
<comment type="similarity">
    <text evidence="7">Belongs to the TonB-dependent receptor family.</text>
</comment>
<evidence type="ECO:0000256" key="7">
    <source>
        <dbReference type="PROSITE-ProRule" id="PRU01360"/>
    </source>
</evidence>
<dbReference type="InterPro" id="IPR039426">
    <property type="entry name" value="TonB-dep_rcpt-like"/>
</dbReference>
<dbReference type="EMBL" id="DXEZ01000076">
    <property type="protein sequence ID" value="HIX53910.1"/>
    <property type="molecule type" value="Genomic_DNA"/>
</dbReference>
<dbReference type="PROSITE" id="PS52016">
    <property type="entry name" value="TONB_DEPENDENT_REC_3"/>
    <property type="match status" value="1"/>
</dbReference>
<evidence type="ECO:0000256" key="2">
    <source>
        <dbReference type="ARBA" id="ARBA00022448"/>
    </source>
</evidence>
<evidence type="ECO:0000313" key="9">
    <source>
        <dbReference type="Proteomes" id="UP000824156"/>
    </source>
</evidence>
<dbReference type="Gene3D" id="2.40.170.20">
    <property type="entry name" value="TonB-dependent receptor, beta-barrel domain"/>
    <property type="match status" value="1"/>
</dbReference>
<dbReference type="Proteomes" id="UP000824156">
    <property type="component" value="Unassembled WGS sequence"/>
</dbReference>
<reference evidence="8" key="1">
    <citation type="journal article" date="2021" name="PeerJ">
        <title>Extensive microbial diversity within the chicken gut microbiome revealed by metagenomics and culture.</title>
        <authorList>
            <person name="Gilroy R."/>
            <person name="Ravi A."/>
            <person name="Getino M."/>
            <person name="Pursley I."/>
            <person name="Horton D.L."/>
            <person name="Alikhan N.F."/>
            <person name="Baker D."/>
            <person name="Gharbi K."/>
            <person name="Hall N."/>
            <person name="Watson M."/>
            <person name="Adriaenssens E.M."/>
            <person name="Foster-Nyarko E."/>
            <person name="Jarju S."/>
            <person name="Secka A."/>
            <person name="Antonio M."/>
            <person name="Oren A."/>
            <person name="Chaudhuri R.R."/>
            <person name="La Ragione R."/>
            <person name="Hildebrand F."/>
            <person name="Pallen M.J."/>
        </authorList>
    </citation>
    <scope>NUCLEOTIDE SEQUENCE</scope>
    <source>
        <strain evidence="8">1719</strain>
    </source>
</reference>
<organism evidence="8 9">
    <name type="scientific">Candidatus Sphingobacterium stercoripullorum</name>
    <dbReference type="NCBI Taxonomy" id="2838759"/>
    <lineage>
        <taxon>Bacteria</taxon>
        <taxon>Pseudomonadati</taxon>
        <taxon>Bacteroidota</taxon>
        <taxon>Sphingobacteriia</taxon>
        <taxon>Sphingobacteriales</taxon>
        <taxon>Sphingobacteriaceae</taxon>
        <taxon>Sphingobacterium</taxon>
    </lineage>
</organism>
<evidence type="ECO:0000256" key="5">
    <source>
        <dbReference type="ARBA" id="ARBA00023136"/>
    </source>
</evidence>
<comment type="caution">
    <text evidence="8">The sequence shown here is derived from an EMBL/GenBank/DDBJ whole genome shotgun (WGS) entry which is preliminary data.</text>
</comment>
<reference evidence="8" key="2">
    <citation type="submission" date="2021-04" db="EMBL/GenBank/DDBJ databases">
        <authorList>
            <person name="Gilroy R."/>
        </authorList>
    </citation>
    <scope>NUCLEOTIDE SEQUENCE</scope>
    <source>
        <strain evidence="8">1719</strain>
    </source>
</reference>
<keyword evidence="4 7" id="KW-0812">Transmembrane</keyword>
<evidence type="ECO:0000313" key="8">
    <source>
        <dbReference type="EMBL" id="HIX53910.1"/>
    </source>
</evidence>
<keyword evidence="2 7" id="KW-0813">Transport</keyword>
<dbReference type="NCBIfam" id="TIGR04056">
    <property type="entry name" value="OMP_RagA_SusC"/>
    <property type="match status" value="1"/>
</dbReference>
<dbReference type="GO" id="GO:0009279">
    <property type="term" value="C:cell outer membrane"/>
    <property type="evidence" value="ECO:0007669"/>
    <property type="project" value="UniProtKB-SubCell"/>
</dbReference>
<comment type="subcellular location">
    <subcellularLocation>
        <location evidence="1 7">Cell outer membrane</location>
        <topology evidence="1 7">Multi-pass membrane protein</topology>
    </subcellularLocation>
</comment>
<evidence type="ECO:0000256" key="4">
    <source>
        <dbReference type="ARBA" id="ARBA00022692"/>
    </source>
</evidence>
<sequence>KTNTIGINDTRNLGTNYLFQTRNLLWPFYWPTDYKTGEEWTPRYGSLAYNALYFNKHRDNNAGIRKISAIESLNLNLLPELNIKTIFSYDETESKDMVYYGALHYSGSTNNGVVHEMSTNNTKLVSSTTANYQKTFNESHNLSALLGFEAEKNTSDFIRATGKNLPSSALPTVSTAGELDANAYSWGNSLLSVISRLEYNYQNKYFGSASFRRDGSSQLGPDVRWGNFWSVAGSWRLSEEAFLKDEAAVDDLKLRVSYGVNGTLPSSDYGWRFLMAYTHKYMEQPGAGISNIPDPNLTWETNYNTNVGLDFSFFSGKLFGSADYFNRNSENLLQNVPISTVTGFGSTLKNVGEINNKGFEFQIGSTLLEQDDWKWSASLNGAFLKSKVIKLYKDQGEDKGQDIIWNDPTGGDARTRYIYQEGQSTLAFYGIEWAGVDRETGKNLWYTNNPDVTADKQVDSRDATFDYTKASRIIIGDGNAKMYGGLSTDVQYKDFSLGLNFIYKIGGKLYDAASRDVADDGYYWERIRSAHFIENTWTEDNMDAELPRVSGQDWEDVNQVSSRHLYDASFLRLKNLTLAYQVPTGVLNKMGVAGARIYFNGTNLLTFSKYKNADPEVGNYSTRGWETPYGKVYTFGLEFSF</sequence>
<accession>A0A9D1W7N6</accession>
<keyword evidence="6 7" id="KW-0998">Cell outer membrane</keyword>
<keyword evidence="5 7" id="KW-0472">Membrane</keyword>
<dbReference type="InterPro" id="IPR023996">
    <property type="entry name" value="TonB-dep_OMP_SusC/RagA"/>
</dbReference>
<evidence type="ECO:0000256" key="6">
    <source>
        <dbReference type="ARBA" id="ARBA00023237"/>
    </source>
</evidence>
<protein>
    <submittedName>
        <fullName evidence="8">SusC/RagA family TonB-linked outer membrane protein</fullName>
    </submittedName>
</protein>
<dbReference type="SUPFAM" id="SSF56935">
    <property type="entry name" value="Porins"/>
    <property type="match status" value="1"/>
</dbReference>